<feature type="region of interest" description="Disordered" evidence="1">
    <location>
        <begin position="1"/>
        <end position="61"/>
    </location>
</feature>
<name>A0ABQ9GEP8_9NEOP</name>
<keyword evidence="3" id="KW-1185">Reference proteome</keyword>
<proteinExistence type="predicted"/>
<evidence type="ECO:0000313" key="3">
    <source>
        <dbReference type="Proteomes" id="UP001159363"/>
    </source>
</evidence>
<accession>A0ABQ9GEP8</accession>
<sequence>MEQRRNAKAGETEDPEKNPRPAESFCTIPSCDYPGATPPGIEPGSPRLEANSLTTTSPRPRRNCVRRYNKVGFLTSPGFMPEGLAGDGLETKHPYLARHSNPEPLAAQIGGAPTHCATGDYSPHLGEPGSSPAGSPPDFRMWESCRTMTQVGEFSRGSPVSPSLAF</sequence>
<organism evidence="2 3">
    <name type="scientific">Dryococelus australis</name>
    <dbReference type="NCBI Taxonomy" id="614101"/>
    <lineage>
        <taxon>Eukaryota</taxon>
        <taxon>Metazoa</taxon>
        <taxon>Ecdysozoa</taxon>
        <taxon>Arthropoda</taxon>
        <taxon>Hexapoda</taxon>
        <taxon>Insecta</taxon>
        <taxon>Pterygota</taxon>
        <taxon>Neoptera</taxon>
        <taxon>Polyneoptera</taxon>
        <taxon>Phasmatodea</taxon>
        <taxon>Verophasmatodea</taxon>
        <taxon>Anareolatae</taxon>
        <taxon>Phasmatidae</taxon>
        <taxon>Eurycanthinae</taxon>
        <taxon>Dryococelus</taxon>
    </lineage>
</organism>
<evidence type="ECO:0000313" key="2">
    <source>
        <dbReference type="EMBL" id="KAJ8870874.1"/>
    </source>
</evidence>
<dbReference type="Proteomes" id="UP001159363">
    <property type="component" value="Chromosome 11"/>
</dbReference>
<feature type="compositionally biased region" description="Low complexity" evidence="1">
    <location>
        <begin position="126"/>
        <end position="137"/>
    </location>
</feature>
<reference evidence="2 3" key="1">
    <citation type="submission" date="2023-02" db="EMBL/GenBank/DDBJ databases">
        <title>LHISI_Scaffold_Assembly.</title>
        <authorList>
            <person name="Stuart O.P."/>
            <person name="Cleave R."/>
            <person name="Magrath M.J.L."/>
            <person name="Mikheyev A.S."/>
        </authorList>
    </citation>
    <scope>NUCLEOTIDE SEQUENCE [LARGE SCALE GENOMIC DNA]</scope>
    <source>
        <strain evidence="2">Daus_M_001</strain>
        <tissue evidence="2">Leg muscle</tissue>
    </source>
</reference>
<evidence type="ECO:0000256" key="1">
    <source>
        <dbReference type="SAM" id="MobiDB-lite"/>
    </source>
</evidence>
<gene>
    <name evidence="2" type="ORF">PR048_027175</name>
</gene>
<feature type="region of interest" description="Disordered" evidence="1">
    <location>
        <begin position="122"/>
        <end position="141"/>
    </location>
</feature>
<protein>
    <submittedName>
        <fullName evidence="2">Uncharacterized protein</fullName>
    </submittedName>
</protein>
<comment type="caution">
    <text evidence="2">The sequence shown here is derived from an EMBL/GenBank/DDBJ whole genome shotgun (WGS) entry which is preliminary data.</text>
</comment>
<dbReference type="EMBL" id="JARBHB010000012">
    <property type="protein sequence ID" value="KAJ8870874.1"/>
    <property type="molecule type" value="Genomic_DNA"/>
</dbReference>
<feature type="compositionally biased region" description="Basic and acidic residues" evidence="1">
    <location>
        <begin position="1"/>
        <end position="20"/>
    </location>
</feature>